<dbReference type="OrthoDB" id="3052647at2759"/>
<gene>
    <name evidence="2" type="ORF">FA15DRAFT_760454</name>
</gene>
<sequence length="340" mass="37719">MSVVVINLNPGVIIIDNEDPSIKYTGDWTIDTNQFGQWNVGGQLYRGSQHTTSTAGASFSFDFTASWIKVYGTVIPTTRDTPIPYRCEIDGVIQHHRLIPANYTRNHEILCSSSDYTHQGSRTLTITLVNGTVPLFIDYIELPGPSITSEEPSYGTIRWDWDDGRIRYTPRGAWGGNRLGAGSLTRTNGAKATIPFTGTRITALGRIYREDFPSINATATYSIDRQEPIEFVVPAYPSSNELPVADGHPLAKQLLFQTEKFYTGEHEITIEYRGSNTTAPLALEYIYVDNNAGFKQPVPVAAIAGGVVGGFIFLVLLFMVCVYLRRRRRQGVAIPSEAKR</sequence>
<dbReference type="Gene3D" id="2.60.120.260">
    <property type="entry name" value="Galactose-binding domain-like"/>
    <property type="match status" value="2"/>
</dbReference>
<accession>A0A5C3KFI1</accession>
<feature type="transmembrane region" description="Helical" evidence="1">
    <location>
        <begin position="300"/>
        <end position="324"/>
    </location>
</feature>
<protein>
    <submittedName>
        <fullName evidence="2">Uncharacterized protein</fullName>
    </submittedName>
</protein>
<dbReference type="EMBL" id="ML210377">
    <property type="protein sequence ID" value="TFK18811.1"/>
    <property type="molecule type" value="Genomic_DNA"/>
</dbReference>
<dbReference type="CDD" id="cd12087">
    <property type="entry name" value="TM_EGFR-like"/>
    <property type="match status" value="1"/>
</dbReference>
<name>A0A5C3KFI1_COPMA</name>
<organism evidence="2 3">
    <name type="scientific">Coprinopsis marcescibilis</name>
    <name type="common">Agaric fungus</name>
    <name type="synonym">Psathyrella marcescibilis</name>
    <dbReference type="NCBI Taxonomy" id="230819"/>
    <lineage>
        <taxon>Eukaryota</taxon>
        <taxon>Fungi</taxon>
        <taxon>Dikarya</taxon>
        <taxon>Basidiomycota</taxon>
        <taxon>Agaricomycotina</taxon>
        <taxon>Agaricomycetes</taxon>
        <taxon>Agaricomycetidae</taxon>
        <taxon>Agaricales</taxon>
        <taxon>Agaricineae</taxon>
        <taxon>Psathyrellaceae</taxon>
        <taxon>Coprinopsis</taxon>
    </lineage>
</organism>
<keyword evidence="3" id="KW-1185">Reference proteome</keyword>
<evidence type="ECO:0000313" key="3">
    <source>
        <dbReference type="Proteomes" id="UP000307440"/>
    </source>
</evidence>
<dbReference type="Proteomes" id="UP000307440">
    <property type="component" value="Unassembled WGS sequence"/>
</dbReference>
<evidence type="ECO:0000313" key="2">
    <source>
        <dbReference type="EMBL" id="TFK18811.1"/>
    </source>
</evidence>
<keyword evidence="1" id="KW-0472">Membrane</keyword>
<dbReference type="AlphaFoldDB" id="A0A5C3KFI1"/>
<keyword evidence="1" id="KW-0812">Transmembrane</keyword>
<keyword evidence="1" id="KW-1133">Transmembrane helix</keyword>
<reference evidence="2 3" key="1">
    <citation type="journal article" date="2019" name="Nat. Ecol. Evol.">
        <title>Megaphylogeny resolves global patterns of mushroom evolution.</title>
        <authorList>
            <person name="Varga T."/>
            <person name="Krizsan K."/>
            <person name="Foldi C."/>
            <person name="Dima B."/>
            <person name="Sanchez-Garcia M."/>
            <person name="Sanchez-Ramirez S."/>
            <person name="Szollosi G.J."/>
            <person name="Szarkandi J.G."/>
            <person name="Papp V."/>
            <person name="Albert L."/>
            <person name="Andreopoulos W."/>
            <person name="Angelini C."/>
            <person name="Antonin V."/>
            <person name="Barry K.W."/>
            <person name="Bougher N.L."/>
            <person name="Buchanan P."/>
            <person name="Buyck B."/>
            <person name="Bense V."/>
            <person name="Catcheside P."/>
            <person name="Chovatia M."/>
            <person name="Cooper J."/>
            <person name="Damon W."/>
            <person name="Desjardin D."/>
            <person name="Finy P."/>
            <person name="Geml J."/>
            <person name="Haridas S."/>
            <person name="Hughes K."/>
            <person name="Justo A."/>
            <person name="Karasinski D."/>
            <person name="Kautmanova I."/>
            <person name="Kiss B."/>
            <person name="Kocsube S."/>
            <person name="Kotiranta H."/>
            <person name="LaButti K.M."/>
            <person name="Lechner B.E."/>
            <person name="Liimatainen K."/>
            <person name="Lipzen A."/>
            <person name="Lukacs Z."/>
            <person name="Mihaltcheva S."/>
            <person name="Morgado L.N."/>
            <person name="Niskanen T."/>
            <person name="Noordeloos M.E."/>
            <person name="Ohm R.A."/>
            <person name="Ortiz-Santana B."/>
            <person name="Ovrebo C."/>
            <person name="Racz N."/>
            <person name="Riley R."/>
            <person name="Savchenko A."/>
            <person name="Shiryaev A."/>
            <person name="Soop K."/>
            <person name="Spirin V."/>
            <person name="Szebenyi C."/>
            <person name="Tomsovsky M."/>
            <person name="Tulloss R.E."/>
            <person name="Uehling J."/>
            <person name="Grigoriev I.V."/>
            <person name="Vagvolgyi C."/>
            <person name="Papp T."/>
            <person name="Martin F.M."/>
            <person name="Miettinen O."/>
            <person name="Hibbett D.S."/>
            <person name="Nagy L.G."/>
        </authorList>
    </citation>
    <scope>NUCLEOTIDE SEQUENCE [LARGE SCALE GENOMIC DNA]</scope>
    <source>
        <strain evidence="2 3">CBS 121175</strain>
    </source>
</reference>
<dbReference type="STRING" id="230819.A0A5C3KFI1"/>
<proteinExistence type="predicted"/>
<evidence type="ECO:0000256" key="1">
    <source>
        <dbReference type="SAM" id="Phobius"/>
    </source>
</evidence>